<evidence type="ECO:0000256" key="6">
    <source>
        <dbReference type="RuleBase" id="RU000477"/>
    </source>
</evidence>
<dbReference type="InterPro" id="IPR000425">
    <property type="entry name" value="MIP"/>
</dbReference>
<feature type="transmembrane region" description="Helical" evidence="7">
    <location>
        <begin position="37"/>
        <end position="62"/>
    </location>
</feature>
<evidence type="ECO:0000256" key="4">
    <source>
        <dbReference type="ARBA" id="ARBA00022989"/>
    </source>
</evidence>
<dbReference type="PANTHER" id="PTHR19139:SF199">
    <property type="entry name" value="MIP17260P"/>
    <property type="match status" value="1"/>
</dbReference>
<evidence type="ECO:0000256" key="2">
    <source>
        <dbReference type="ARBA" id="ARBA00006175"/>
    </source>
</evidence>
<accession>A0A6A5ZGQ9</accession>
<keyword evidence="6" id="KW-0813">Transport</keyword>
<dbReference type="SUPFAM" id="SSF81338">
    <property type="entry name" value="Aquaporin-like"/>
    <property type="match status" value="1"/>
</dbReference>
<feature type="transmembrane region" description="Helical" evidence="7">
    <location>
        <begin position="194"/>
        <end position="212"/>
    </location>
</feature>
<feature type="transmembrane region" description="Helical" evidence="7">
    <location>
        <begin position="127"/>
        <end position="149"/>
    </location>
</feature>
<dbReference type="Gene3D" id="1.20.1080.10">
    <property type="entry name" value="Glycerol uptake facilitator protein"/>
    <property type="match status" value="1"/>
</dbReference>
<dbReference type="PRINTS" id="PR00783">
    <property type="entry name" value="MINTRINSICP"/>
</dbReference>
<keyword evidence="5 7" id="KW-0472">Membrane</keyword>
<feature type="transmembrane region" description="Helical" evidence="7">
    <location>
        <begin position="82"/>
        <end position="106"/>
    </location>
</feature>
<dbReference type="Proteomes" id="UP000799770">
    <property type="component" value="Unassembled WGS sequence"/>
</dbReference>
<feature type="transmembrane region" description="Helical" evidence="7">
    <location>
        <begin position="169"/>
        <end position="187"/>
    </location>
</feature>
<proteinExistence type="inferred from homology"/>
<dbReference type="EMBL" id="ML977318">
    <property type="protein sequence ID" value="KAF2117937.1"/>
    <property type="molecule type" value="Genomic_DNA"/>
</dbReference>
<protein>
    <submittedName>
        <fullName evidence="8">Aquaporin-like protein</fullName>
    </submittedName>
</protein>
<keyword evidence="9" id="KW-1185">Reference proteome</keyword>
<sequence>MEKTVDTILPLSSATSTAPLPARDTERPNPTRTEITVFLGEFIGTFMFLFMAFAGTQIAITSATVNPDVAAGLNPAQEVSKLLYISFAFGAALAVNVAIFADVSGAMFNPAITSSLLLLSKISPIRAVHAAIAQILAGMCAAFAISALLPGTLPSATKLDPTMSIARGLFLELFLTAQLVLAILMIPNSLGKPAMVGLALFVAEVCGVYYTGGGLNPARSFGPSVVVGFTNYHWIYWVGPVVGGALGAGVFKMVDAVKPHREIA</sequence>
<comment type="similarity">
    <text evidence="2 6">Belongs to the MIP/aquaporin (TC 1.A.8) family.</text>
</comment>
<evidence type="ECO:0000256" key="5">
    <source>
        <dbReference type="ARBA" id="ARBA00023136"/>
    </source>
</evidence>
<feature type="transmembrane region" description="Helical" evidence="7">
    <location>
        <begin position="232"/>
        <end position="251"/>
    </location>
</feature>
<comment type="subcellular location">
    <subcellularLocation>
        <location evidence="1">Membrane</location>
        <topology evidence="1">Multi-pass membrane protein</topology>
    </subcellularLocation>
</comment>
<dbReference type="InterPro" id="IPR034294">
    <property type="entry name" value="Aquaporin_transptr"/>
</dbReference>
<dbReference type="Pfam" id="PF00230">
    <property type="entry name" value="MIP"/>
    <property type="match status" value="1"/>
</dbReference>
<dbReference type="GO" id="GO:0005886">
    <property type="term" value="C:plasma membrane"/>
    <property type="evidence" value="ECO:0007669"/>
    <property type="project" value="TreeGrafter"/>
</dbReference>
<name>A0A6A5ZGQ9_9PLEO</name>
<evidence type="ECO:0000256" key="1">
    <source>
        <dbReference type="ARBA" id="ARBA00004141"/>
    </source>
</evidence>
<gene>
    <name evidence="8" type="ORF">BDV96DRAFT_489382</name>
</gene>
<dbReference type="InterPro" id="IPR023271">
    <property type="entry name" value="Aquaporin-like"/>
</dbReference>
<keyword evidence="4 7" id="KW-1133">Transmembrane helix</keyword>
<evidence type="ECO:0000256" key="3">
    <source>
        <dbReference type="ARBA" id="ARBA00022692"/>
    </source>
</evidence>
<dbReference type="OrthoDB" id="3222at2759"/>
<dbReference type="AlphaFoldDB" id="A0A6A5ZGQ9"/>
<keyword evidence="3 6" id="KW-0812">Transmembrane</keyword>
<dbReference type="GO" id="GO:0015250">
    <property type="term" value="F:water channel activity"/>
    <property type="evidence" value="ECO:0007669"/>
    <property type="project" value="TreeGrafter"/>
</dbReference>
<evidence type="ECO:0000313" key="9">
    <source>
        <dbReference type="Proteomes" id="UP000799770"/>
    </source>
</evidence>
<reference evidence="8" key="1">
    <citation type="journal article" date="2020" name="Stud. Mycol.">
        <title>101 Dothideomycetes genomes: a test case for predicting lifestyles and emergence of pathogens.</title>
        <authorList>
            <person name="Haridas S."/>
            <person name="Albert R."/>
            <person name="Binder M."/>
            <person name="Bloem J."/>
            <person name="Labutti K."/>
            <person name="Salamov A."/>
            <person name="Andreopoulos B."/>
            <person name="Baker S."/>
            <person name="Barry K."/>
            <person name="Bills G."/>
            <person name="Bluhm B."/>
            <person name="Cannon C."/>
            <person name="Castanera R."/>
            <person name="Culley D."/>
            <person name="Daum C."/>
            <person name="Ezra D."/>
            <person name="Gonzalez J."/>
            <person name="Henrissat B."/>
            <person name="Kuo A."/>
            <person name="Liang C."/>
            <person name="Lipzen A."/>
            <person name="Lutzoni F."/>
            <person name="Magnuson J."/>
            <person name="Mondo S."/>
            <person name="Nolan M."/>
            <person name="Ohm R."/>
            <person name="Pangilinan J."/>
            <person name="Park H.-J."/>
            <person name="Ramirez L."/>
            <person name="Alfaro M."/>
            <person name="Sun H."/>
            <person name="Tritt A."/>
            <person name="Yoshinaga Y."/>
            <person name="Zwiers L.-H."/>
            <person name="Turgeon B."/>
            <person name="Goodwin S."/>
            <person name="Spatafora J."/>
            <person name="Crous P."/>
            <person name="Grigoriev I."/>
        </authorList>
    </citation>
    <scope>NUCLEOTIDE SEQUENCE</scope>
    <source>
        <strain evidence="8">CBS 627.86</strain>
    </source>
</reference>
<dbReference type="PANTHER" id="PTHR19139">
    <property type="entry name" value="AQUAPORIN TRANSPORTER"/>
    <property type="match status" value="1"/>
</dbReference>
<evidence type="ECO:0000313" key="8">
    <source>
        <dbReference type="EMBL" id="KAF2117937.1"/>
    </source>
</evidence>
<organism evidence="8 9">
    <name type="scientific">Lophiotrema nucula</name>
    <dbReference type="NCBI Taxonomy" id="690887"/>
    <lineage>
        <taxon>Eukaryota</taxon>
        <taxon>Fungi</taxon>
        <taxon>Dikarya</taxon>
        <taxon>Ascomycota</taxon>
        <taxon>Pezizomycotina</taxon>
        <taxon>Dothideomycetes</taxon>
        <taxon>Pleosporomycetidae</taxon>
        <taxon>Pleosporales</taxon>
        <taxon>Lophiotremataceae</taxon>
        <taxon>Lophiotrema</taxon>
    </lineage>
</organism>
<evidence type="ECO:0000256" key="7">
    <source>
        <dbReference type="SAM" id="Phobius"/>
    </source>
</evidence>